<feature type="transmembrane region" description="Helical" evidence="11">
    <location>
        <begin position="764"/>
        <end position="784"/>
    </location>
</feature>
<dbReference type="InterPro" id="IPR003593">
    <property type="entry name" value="AAA+_ATPase"/>
</dbReference>
<keyword evidence="15" id="KW-1185">Reference proteome</keyword>
<dbReference type="SUPFAM" id="SSF56801">
    <property type="entry name" value="Acetyl-CoA synthetase-like"/>
    <property type="match status" value="1"/>
</dbReference>
<proteinExistence type="inferred from homology"/>
<evidence type="ECO:0000256" key="8">
    <source>
        <dbReference type="ARBA" id="ARBA00022989"/>
    </source>
</evidence>
<dbReference type="CDD" id="cd18577">
    <property type="entry name" value="ABC_6TM_Pgp_ABCB1_D1_like"/>
    <property type="match status" value="1"/>
</dbReference>
<dbReference type="Gene3D" id="3.40.50.300">
    <property type="entry name" value="P-loop containing nucleotide triphosphate hydrolases"/>
    <property type="match status" value="2"/>
</dbReference>
<feature type="transmembrane region" description="Helical" evidence="11">
    <location>
        <begin position="200"/>
        <end position="219"/>
    </location>
</feature>
<evidence type="ECO:0000256" key="1">
    <source>
        <dbReference type="ARBA" id="ARBA00004141"/>
    </source>
</evidence>
<dbReference type="PROSITE" id="PS00211">
    <property type="entry name" value="ABC_TRANSPORTER_1"/>
    <property type="match status" value="2"/>
</dbReference>
<feature type="transmembrane region" description="Helical" evidence="11">
    <location>
        <begin position="344"/>
        <end position="362"/>
    </location>
</feature>
<evidence type="ECO:0000313" key="15">
    <source>
        <dbReference type="Proteomes" id="UP000815677"/>
    </source>
</evidence>
<name>A0ABQ0LZX4_MYCCL</name>
<feature type="transmembrane region" description="Helical" evidence="11">
    <location>
        <begin position="374"/>
        <end position="400"/>
    </location>
</feature>
<evidence type="ECO:0000256" key="11">
    <source>
        <dbReference type="SAM" id="Phobius"/>
    </source>
</evidence>
<dbReference type="InterPro" id="IPR020845">
    <property type="entry name" value="AMP-binding_CS"/>
</dbReference>
<evidence type="ECO:0000256" key="6">
    <source>
        <dbReference type="ARBA" id="ARBA00022741"/>
    </source>
</evidence>
<evidence type="ECO:0000256" key="5">
    <source>
        <dbReference type="ARBA" id="ARBA00022737"/>
    </source>
</evidence>
<reference evidence="14" key="1">
    <citation type="submission" date="2014-09" db="EMBL/GenBank/DDBJ databases">
        <title>Genome sequence of the luminous mushroom Mycena chlorophos for searching fungal bioluminescence genes.</title>
        <authorList>
            <person name="Tanaka Y."/>
            <person name="Kasuga D."/>
            <person name="Oba Y."/>
            <person name="Hase S."/>
            <person name="Sato K."/>
            <person name="Oba Y."/>
            <person name="Sakakibara Y."/>
        </authorList>
    </citation>
    <scope>NUCLEOTIDE SEQUENCE</scope>
</reference>
<dbReference type="InterPro" id="IPR017871">
    <property type="entry name" value="ABC_transporter-like_CS"/>
</dbReference>
<keyword evidence="7" id="KW-0067">ATP-binding</keyword>
<dbReference type="SUPFAM" id="SSF90123">
    <property type="entry name" value="ABC transporter transmembrane region"/>
    <property type="match status" value="3"/>
</dbReference>
<comment type="subcellular location">
    <subcellularLocation>
        <location evidence="1">Membrane</location>
        <topology evidence="1">Multi-pass membrane protein</topology>
    </subcellularLocation>
</comment>
<dbReference type="Pfam" id="PF00664">
    <property type="entry name" value="ABC_membrane"/>
    <property type="match status" value="2"/>
</dbReference>
<dbReference type="Pfam" id="PF00005">
    <property type="entry name" value="ABC_tran"/>
    <property type="match status" value="2"/>
</dbReference>
<feature type="transmembrane region" description="Helical" evidence="11">
    <location>
        <begin position="910"/>
        <end position="929"/>
    </location>
</feature>
<dbReference type="InterPro" id="IPR045851">
    <property type="entry name" value="AMP-bd_C_sf"/>
</dbReference>
<evidence type="ECO:0000256" key="2">
    <source>
        <dbReference type="ARBA" id="ARBA00007577"/>
    </source>
</evidence>
<organism evidence="14 15">
    <name type="scientific">Mycena chlorophos</name>
    <name type="common">Agaric fungus</name>
    <name type="synonym">Agaricus chlorophos</name>
    <dbReference type="NCBI Taxonomy" id="658473"/>
    <lineage>
        <taxon>Eukaryota</taxon>
        <taxon>Fungi</taxon>
        <taxon>Dikarya</taxon>
        <taxon>Basidiomycota</taxon>
        <taxon>Agaricomycotina</taxon>
        <taxon>Agaricomycetes</taxon>
        <taxon>Agaricomycetidae</taxon>
        <taxon>Agaricales</taxon>
        <taxon>Marasmiineae</taxon>
        <taxon>Mycenaceae</taxon>
        <taxon>Mycena</taxon>
    </lineage>
</organism>
<sequence>MSGQKPQRPWLQRVLRRPSPQTTATGEETKDDATKKPERKVPPASFFTIFRFATRFEIFLNVAGIVAAAAAGAISPLLAIFFGNLTADFVSFTTLLAQAKAGDQDAMAQLPEAAKHFRHTAGQNSTWLTVIGIGVFFTTYIYMHTWIYTAEQNGKRIREQYLRAVLRQDAAFFDDVGAGEVVTRIQNDTHLVQQAISEKVPLAMTFIAELIAGFVIAFIHSWRLALALSTMLPAMMIIGGHMELIAGFVIAFIHSWRLALALSTMLPAMMIIGGLMGVLSERYTKQSLDHLAKGGTLAEETIASIRTAHAFGAQHVLARLYDGFILQARKYDIRKSATTGMGMAGFYFAVFGAYALAFVYGVRLVNEGRGTAGTIVTVFMSVMTGTMALVVLATVLNPIFLGLGAAGKLFETIDRIPVIDSASPLGLKPIPPSSSSSAPTNKPTLALTNVSFTYPSRPGVRVFDDVSLSFEQGTNTALVGASGSGKSTVLALVERFYDVAVEDGGAVQLDGTDVKELNVTWLRSQIGYVAQEPVLFDATVRENIAYGLLNSPLDDLPDDEKLRLIEKACILANADVFVRKLPAGYETLLGERGHLISAGQKQRIAIARAIVKNPRFLLLDEATSALDRQSEVVVQRALDNASAGRTTIAIAHRLSTIRGADKIYVMGEGRVLEEGTHEQLLATPGGVYAGLVAAQTLRDPGMTTTTTVPGPKRVVGVDDESSSDEDVDTKVESEVILQTVEEEEPDLGLTDLWVRLARMNRKSWNTYLIGAVFALLTSGVYPAFNIVYSKGIVAFSNPDPHERQKLGDRTALYIFLIAIGSSVVISMQDYLFEAAAADFTAKLRTLLFRAILGHKVEFFDKQENNTGALTANLSDYPQKVRGLMGMILGSVIDNLGTLVIGWVLGLVFVWKLGLVCIACSPFLFLTGYVRLRLVIQKDEITRRAHLKTAQIACEAASAYRTVAALTAETRFRDHYSTRLIEPLRSAVQTAAWSAVLYGLSQTLMFWVIAVAFYYGSVLVSREEASTVGFFITVEATIMGSIKASNVFAFVPDLAAAKTAGSAIMRLLSGPPIPPIHQRDASKEKDSAQGHLKFDAVRFSYPTRREERVLRGLSFEARPGQYVALVGASGCGKSTIIQLIERFYEPGVGTITLDGTPIHEIDIQEYRSRIALVSQEPTLYAGTIKFNILLGALKPAEEVTQEELEKACTDANILEFIQGLPDGFETHVGPKASQLSGGQKQRIAIARALMRDPQVLLLDEATSALDSNSEQVVQQALDTAAAGRTTVAIAHRLSTIQNAERIFFVKDGIITESGTHDELLARDGDYAGFSEEATGTSRAHFFFNLDHHQPRRCRHALRRTSPLLSLLHDAVVDARRLLVSSYDHAEAVRVVLQTASSEGDYQNLGCSASTWLLTRTWSRRPRPAPGISTRRRLQAVRGRHSLRLLSSGRRQRRRSSPDDEMSGAEDTCWSRPARRAVSQSDGCAALVPSRATTLASAAPFSLVFAASVWPRHLSAAVECLTCRRKPLQKRWLRPLLCPGPLSAVPQSTTSKLPTTFTLAAHPRPTSGSYIPVHICDASGPHGHASSSSTGTRARWALWRRWKVYQARDTATDCAVKCMWRHVPDGHSSPCSSSTRRCLQTSSSAKRPQTIRVPFPGTSTDTLRRESACACIDAEAFRREVVVAPPGMDELRQLQTVPVNAIECFTDPGPWRRPGLVCVCAAFRRGRGRAALPFLSASILLYFRPSICRGVLSNVNADSVSNAACVKDMDDPVSEHLLRNRVLPVPEPGQAAKPWLVYLRPPVDQVPGTATMLHKSPFPPLPPIPDMNAFQMMYGRADQADWDHTLFVEDKTGKKRMFKDASKHIELGRTALGAPVSLGGLQLGTDEIVAILANNSINYYDLSMSLLSLTIPFALISSYSTRRELVHGLKLTKATRLFVDAELLKNVLSAIEDPEVSLTPDKIYILSGTAPKGRKSFSGMIEGVVRRKTPVVGVVPATKDTLAYLVMSSGTSGLPKAVMISHGNIIGSAFQPIVAAPILEQYVPKPPGEHIVTIGVLPMFHSYGLHVYILRATIAPVTFILMESWNGDRFLKAIVKYQPTHLTLVPSLIHQLTVHPHLKSTDLSSVRAIASGAAYLPPALNDKLSRQLKKGASLTQGYGLSEATLSALAYIPPGMFGLNGTVTTSQGMLVPGLEGRLVLPDGKDATGDEVGELWLRGPTVCLGYWNNPTANASTFVDGWLRTGDQFSVDKDGFFFFADRGKDTLKVSGVQVSPKEIEDVLFSHPDKLISDVSVAGVSGGRTEDEKVPRAWVALSPAGRKLGSEKTVQALLSWHQEQLSRYKWLRGGIEVVKTIPKTPTGKTLRRTLVEEYERKQKARAKL</sequence>
<dbReference type="CDD" id="cd18578">
    <property type="entry name" value="ABC_6TM_Pgp_ABCB1_D2_like"/>
    <property type="match status" value="1"/>
</dbReference>
<feature type="transmembrane region" description="Helical" evidence="11">
    <location>
        <begin position="259"/>
        <end position="279"/>
    </location>
</feature>
<keyword evidence="3" id="KW-0813">Transport</keyword>
<gene>
    <name evidence="14" type="ORF">MCHLO_13273</name>
</gene>
<feature type="transmembrane region" description="Helical" evidence="11">
    <location>
        <begin position="231"/>
        <end position="253"/>
    </location>
</feature>
<dbReference type="Gene3D" id="2.30.38.10">
    <property type="entry name" value="Luciferase, Domain 3"/>
    <property type="match status" value="1"/>
</dbReference>
<dbReference type="PROSITE" id="PS50929">
    <property type="entry name" value="ABC_TM1F"/>
    <property type="match status" value="2"/>
</dbReference>
<dbReference type="Pfam" id="PF13193">
    <property type="entry name" value="AMP-binding_C"/>
    <property type="match status" value="1"/>
</dbReference>
<feature type="transmembrane region" description="Helical" evidence="11">
    <location>
        <begin position="994"/>
        <end position="1015"/>
    </location>
</feature>
<feature type="transmembrane region" description="Helical" evidence="11">
    <location>
        <begin position="125"/>
        <end position="143"/>
    </location>
</feature>
<dbReference type="PANTHER" id="PTHR43394">
    <property type="entry name" value="ATP-DEPENDENT PERMEASE MDL1, MITOCHONDRIAL"/>
    <property type="match status" value="1"/>
</dbReference>
<dbReference type="Gene3D" id="3.30.300.30">
    <property type="match status" value="1"/>
</dbReference>
<evidence type="ECO:0000256" key="3">
    <source>
        <dbReference type="ARBA" id="ARBA00022448"/>
    </source>
</evidence>
<dbReference type="SMART" id="SM00382">
    <property type="entry name" value="AAA"/>
    <property type="match status" value="2"/>
</dbReference>
<evidence type="ECO:0008006" key="16">
    <source>
        <dbReference type="Google" id="ProtNLM"/>
    </source>
</evidence>
<dbReference type="PANTHER" id="PTHR43394:SF11">
    <property type="entry name" value="ATP-BINDING CASSETTE TRANSPORTER"/>
    <property type="match status" value="1"/>
</dbReference>
<dbReference type="PROSITE" id="PS50893">
    <property type="entry name" value="ABC_TRANSPORTER_2"/>
    <property type="match status" value="2"/>
</dbReference>
<evidence type="ECO:0000313" key="14">
    <source>
        <dbReference type="EMBL" id="GAT56644.1"/>
    </source>
</evidence>
<keyword evidence="5" id="KW-0677">Repeat</keyword>
<feature type="transmembrane region" description="Helical" evidence="11">
    <location>
        <begin position="883"/>
        <end position="904"/>
    </location>
</feature>
<dbReference type="Pfam" id="PF00501">
    <property type="entry name" value="AMP-binding"/>
    <property type="match status" value="1"/>
</dbReference>
<feature type="domain" description="ABC transporter" evidence="12">
    <location>
        <begin position="1091"/>
        <end position="1331"/>
    </location>
</feature>
<dbReference type="EMBL" id="DF849320">
    <property type="protein sequence ID" value="GAT56644.1"/>
    <property type="molecule type" value="Genomic_DNA"/>
</dbReference>
<dbReference type="Gene3D" id="1.20.1560.10">
    <property type="entry name" value="ABC transporter type 1, transmembrane domain"/>
    <property type="match status" value="3"/>
</dbReference>
<accession>A0ABQ0LZX4</accession>
<feature type="region of interest" description="Disordered" evidence="10">
    <location>
        <begin position="1"/>
        <end position="39"/>
    </location>
</feature>
<dbReference type="Proteomes" id="UP000815677">
    <property type="component" value="Unassembled WGS sequence"/>
</dbReference>
<evidence type="ECO:0000259" key="13">
    <source>
        <dbReference type="PROSITE" id="PS50929"/>
    </source>
</evidence>
<dbReference type="InterPro" id="IPR000873">
    <property type="entry name" value="AMP-dep_synth/lig_dom"/>
</dbReference>
<dbReference type="CDD" id="cd03249">
    <property type="entry name" value="ABC_MTABC3_MDL1_MDL2"/>
    <property type="match status" value="2"/>
</dbReference>
<comment type="similarity">
    <text evidence="2">Belongs to the ABC transporter superfamily. ABCB family. Multidrug resistance exporter (TC 3.A.1.201) subfamily.</text>
</comment>
<dbReference type="InterPro" id="IPR003439">
    <property type="entry name" value="ABC_transporter-like_ATP-bd"/>
</dbReference>
<evidence type="ECO:0000259" key="12">
    <source>
        <dbReference type="PROSITE" id="PS50893"/>
    </source>
</evidence>
<dbReference type="PROSITE" id="PS00455">
    <property type="entry name" value="AMP_BINDING"/>
    <property type="match status" value="1"/>
</dbReference>
<keyword evidence="9 11" id="KW-0472">Membrane</keyword>
<keyword evidence="8 11" id="KW-1133">Transmembrane helix</keyword>
<evidence type="ECO:0000256" key="4">
    <source>
        <dbReference type="ARBA" id="ARBA00022692"/>
    </source>
</evidence>
<dbReference type="SUPFAM" id="SSF52540">
    <property type="entry name" value="P-loop containing nucleoside triphosphate hydrolases"/>
    <property type="match status" value="2"/>
</dbReference>
<dbReference type="Gene3D" id="3.40.50.980">
    <property type="match status" value="2"/>
</dbReference>
<evidence type="ECO:0000256" key="9">
    <source>
        <dbReference type="ARBA" id="ARBA00023136"/>
    </source>
</evidence>
<feature type="compositionally biased region" description="Basic and acidic residues" evidence="10">
    <location>
        <begin position="27"/>
        <end position="39"/>
    </location>
</feature>
<dbReference type="InterPro" id="IPR011527">
    <property type="entry name" value="ABC1_TM_dom"/>
</dbReference>
<feature type="transmembrane region" description="Helical" evidence="11">
    <location>
        <begin position="811"/>
        <end position="832"/>
    </location>
</feature>
<feature type="domain" description="ABC transmembrane type-1" evidence="13">
    <location>
        <begin position="62"/>
        <end position="397"/>
    </location>
</feature>
<dbReference type="InterPro" id="IPR036640">
    <property type="entry name" value="ABC1_TM_sf"/>
</dbReference>
<keyword evidence="6" id="KW-0547">Nucleotide-binding</keyword>
<evidence type="ECO:0000256" key="7">
    <source>
        <dbReference type="ARBA" id="ARBA00022840"/>
    </source>
</evidence>
<feature type="transmembrane region" description="Helical" evidence="11">
    <location>
        <begin position="58"/>
        <end position="82"/>
    </location>
</feature>
<protein>
    <recommendedName>
        <fullName evidence="16">P-loop containing nucleoside triphosphate hydrolase protein</fullName>
    </recommendedName>
</protein>
<feature type="domain" description="ABC transporter" evidence="12">
    <location>
        <begin position="445"/>
        <end position="693"/>
    </location>
</feature>
<feature type="domain" description="ABC transmembrane type-1" evidence="13">
    <location>
        <begin position="768"/>
        <end position="1055"/>
    </location>
</feature>
<dbReference type="InterPro" id="IPR025110">
    <property type="entry name" value="AMP-bd_C"/>
</dbReference>
<dbReference type="InterPro" id="IPR027417">
    <property type="entry name" value="P-loop_NTPase"/>
</dbReference>
<keyword evidence="4 11" id="KW-0812">Transmembrane</keyword>
<dbReference type="InterPro" id="IPR039421">
    <property type="entry name" value="Type_1_exporter"/>
</dbReference>
<feature type="region of interest" description="Disordered" evidence="10">
    <location>
        <begin position="1443"/>
        <end position="1467"/>
    </location>
</feature>
<evidence type="ECO:0000256" key="10">
    <source>
        <dbReference type="SAM" id="MobiDB-lite"/>
    </source>
</evidence>